<dbReference type="Proteomes" id="UP000271889">
    <property type="component" value="Unassembled WGS sequence"/>
</dbReference>
<sequence>MLIEELDRPPCVPWRIQHGIIHRKSERHLRHVSVTPPPSTIRTPAPGPERIKLAYLGLGETLLHELRSLSDSTLGQKMQEVGNPCYTFGEPMVIIP</sequence>
<accession>A0A3P7PLB6</accession>
<dbReference type="AlphaFoldDB" id="A0A3P7PLB6"/>
<evidence type="ECO:0000313" key="2">
    <source>
        <dbReference type="Proteomes" id="UP000271889"/>
    </source>
</evidence>
<organism evidence="1 2">
    <name type="scientific">Cylicostephanus goldi</name>
    <name type="common">Nematode worm</name>
    <dbReference type="NCBI Taxonomy" id="71465"/>
    <lineage>
        <taxon>Eukaryota</taxon>
        <taxon>Metazoa</taxon>
        <taxon>Ecdysozoa</taxon>
        <taxon>Nematoda</taxon>
        <taxon>Chromadorea</taxon>
        <taxon>Rhabditida</taxon>
        <taxon>Rhabditina</taxon>
        <taxon>Rhabditomorpha</taxon>
        <taxon>Strongyloidea</taxon>
        <taxon>Strongylidae</taxon>
        <taxon>Cylicostephanus</taxon>
    </lineage>
</organism>
<dbReference type="EMBL" id="UYRV01105045">
    <property type="protein sequence ID" value="VDN20509.1"/>
    <property type="molecule type" value="Genomic_DNA"/>
</dbReference>
<proteinExistence type="predicted"/>
<keyword evidence="2" id="KW-1185">Reference proteome</keyword>
<name>A0A3P7PLB6_CYLGO</name>
<feature type="non-terminal residue" evidence="1">
    <location>
        <position position="96"/>
    </location>
</feature>
<evidence type="ECO:0000313" key="1">
    <source>
        <dbReference type="EMBL" id="VDN20509.1"/>
    </source>
</evidence>
<gene>
    <name evidence="1" type="ORF">CGOC_LOCUS8830</name>
</gene>
<protein>
    <submittedName>
        <fullName evidence="1">Uncharacterized protein</fullName>
    </submittedName>
</protein>
<reference evidence="1 2" key="1">
    <citation type="submission" date="2018-11" db="EMBL/GenBank/DDBJ databases">
        <authorList>
            <consortium name="Pathogen Informatics"/>
        </authorList>
    </citation>
    <scope>NUCLEOTIDE SEQUENCE [LARGE SCALE GENOMIC DNA]</scope>
</reference>